<dbReference type="Proteomes" id="UP000011910">
    <property type="component" value="Unassembled WGS sequence"/>
</dbReference>
<dbReference type="eggNOG" id="COG4531">
    <property type="taxonomic scope" value="Bacteria"/>
</dbReference>
<dbReference type="PANTHER" id="PTHR43044:SF1">
    <property type="entry name" value="QUINOL:CYTOCHROME C OXIDOREDUCTASE QUINONE-BINDING SUBUNIT 2"/>
    <property type="match status" value="1"/>
</dbReference>
<accession>M7NMN6</accession>
<keyword evidence="2" id="KW-1133">Transmembrane helix</keyword>
<feature type="transmembrane region" description="Helical" evidence="2">
    <location>
        <begin position="115"/>
        <end position="138"/>
    </location>
</feature>
<feature type="transmembrane region" description="Helical" evidence="2">
    <location>
        <begin position="281"/>
        <end position="304"/>
    </location>
</feature>
<sequence length="469" mass="53102">MEHPIHVEERYRFTAGLKKVLGILLVVGVVLLAVGLFFGISGSGAHHHAEDSLESPIEAAESPVDGAVGAQSGALETLPGQGGEDSAHPRASGNPTADAAHDDAPVWRKQLFSNIWINNVFFTGLAIIGLFFVAIQYAAQAGWSASIIRVPLAMASWLPIAGVLMLVTWLIASHDLFHWTHESLYDVNNPDTYDPIIDGKKGYLNPVFYLARMVIFFAIWILFFFLIRRTSMEEDLHGGTSYWYKLRKHSAIFLVLFAVSSSMAAWDWVMSIDPHWFSTLFGWYVFASWWVSGLAAITLIVIFLREAGYMKIVNSNHLHDLGKFIFAFSIFWTYLWFSQFLLIYYANIPEESIYYIERLTSDYYSPVFFINLILNFFFPFLVLMTRDAKRHTIFLKIVCAVVLFGHWLDFYLMVTPGVMKDFGGFGLIEVGLILIYASAFGFVVMTSLSKMGLIPKHHPMLQESIHHHI</sequence>
<feature type="transmembrane region" description="Helical" evidence="2">
    <location>
        <begin position="425"/>
        <end position="448"/>
    </location>
</feature>
<evidence type="ECO:0000256" key="2">
    <source>
        <dbReference type="SAM" id="Phobius"/>
    </source>
</evidence>
<evidence type="ECO:0000256" key="1">
    <source>
        <dbReference type="SAM" id="MobiDB-lite"/>
    </source>
</evidence>
<keyword evidence="2" id="KW-0812">Transmembrane</keyword>
<reference evidence="3 4" key="1">
    <citation type="journal article" date="2013" name="Genome Announc.">
        <title>Draft Genome Sequence of Cesiribacter andamanensis Strain AMV16T, Isolated from a Soil Sample from a Mud Volcano in the Andaman Islands, India.</title>
        <authorList>
            <person name="Shivaji S."/>
            <person name="Ara S."/>
            <person name="Begum Z."/>
            <person name="Srinivas T.N."/>
            <person name="Singh A."/>
            <person name="Kumar Pinnaka A."/>
        </authorList>
    </citation>
    <scope>NUCLEOTIDE SEQUENCE [LARGE SCALE GENOMIC DNA]</scope>
    <source>
        <strain evidence="3 4">AMV16</strain>
    </source>
</reference>
<gene>
    <name evidence="3" type="ORF">ADICEAN_01829</name>
</gene>
<protein>
    <recommendedName>
        <fullName evidence="5">Quinol:cytochrome C oxidoreductase</fullName>
    </recommendedName>
</protein>
<feature type="transmembrane region" description="Helical" evidence="2">
    <location>
        <begin position="393"/>
        <end position="413"/>
    </location>
</feature>
<organism evidence="3 4">
    <name type="scientific">Cesiribacter andamanensis AMV16</name>
    <dbReference type="NCBI Taxonomy" id="1279009"/>
    <lineage>
        <taxon>Bacteria</taxon>
        <taxon>Pseudomonadati</taxon>
        <taxon>Bacteroidota</taxon>
        <taxon>Cytophagia</taxon>
        <taxon>Cytophagales</taxon>
        <taxon>Cesiribacteraceae</taxon>
        <taxon>Cesiribacter</taxon>
    </lineage>
</organism>
<evidence type="ECO:0000313" key="4">
    <source>
        <dbReference type="Proteomes" id="UP000011910"/>
    </source>
</evidence>
<evidence type="ECO:0008006" key="5">
    <source>
        <dbReference type="Google" id="ProtNLM"/>
    </source>
</evidence>
<feature type="transmembrane region" description="Helical" evidence="2">
    <location>
        <begin position="207"/>
        <end position="227"/>
    </location>
</feature>
<feature type="region of interest" description="Disordered" evidence="1">
    <location>
        <begin position="78"/>
        <end position="100"/>
    </location>
</feature>
<keyword evidence="4" id="KW-1185">Reference proteome</keyword>
<keyword evidence="2" id="KW-0472">Membrane</keyword>
<proteinExistence type="predicted"/>
<dbReference type="EMBL" id="AODQ01000037">
    <property type="protein sequence ID" value="EMR03035.1"/>
    <property type="molecule type" value="Genomic_DNA"/>
</dbReference>
<feature type="transmembrane region" description="Helical" evidence="2">
    <location>
        <begin position="20"/>
        <end position="40"/>
    </location>
</feature>
<dbReference type="AlphaFoldDB" id="M7NMN6"/>
<comment type="caution">
    <text evidence="3">The sequence shown here is derived from an EMBL/GenBank/DDBJ whole genome shotgun (WGS) entry which is preliminary data.</text>
</comment>
<feature type="transmembrane region" description="Helical" evidence="2">
    <location>
        <begin position="366"/>
        <end position="384"/>
    </location>
</feature>
<dbReference type="RefSeq" id="WP_009195225.1">
    <property type="nucleotide sequence ID" value="NZ_AODQ01000037.1"/>
</dbReference>
<evidence type="ECO:0000313" key="3">
    <source>
        <dbReference type="EMBL" id="EMR03035.1"/>
    </source>
</evidence>
<dbReference type="STRING" id="1279009.ADICEAN_01829"/>
<feature type="transmembrane region" description="Helical" evidence="2">
    <location>
        <begin position="150"/>
        <end position="172"/>
    </location>
</feature>
<feature type="transmembrane region" description="Helical" evidence="2">
    <location>
        <begin position="251"/>
        <end position="269"/>
    </location>
</feature>
<dbReference type="PATRIC" id="fig|1279009.4.peg.1858"/>
<feature type="transmembrane region" description="Helical" evidence="2">
    <location>
        <begin position="324"/>
        <end position="346"/>
    </location>
</feature>
<dbReference type="OrthoDB" id="140980at2"/>
<dbReference type="PANTHER" id="PTHR43044">
    <property type="match status" value="1"/>
</dbReference>
<name>M7NMN6_9BACT</name>